<keyword evidence="6" id="KW-1185">Reference proteome</keyword>
<dbReference type="InterPro" id="IPR051489">
    <property type="entry name" value="ADAM_Metalloproteinase"/>
</dbReference>
<feature type="compositionally biased region" description="Basic and acidic residues" evidence="1">
    <location>
        <begin position="448"/>
        <end position="459"/>
    </location>
</feature>
<feature type="region of interest" description="Disordered" evidence="1">
    <location>
        <begin position="423"/>
        <end position="464"/>
    </location>
</feature>
<dbReference type="InterPro" id="IPR001762">
    <property type="entry name" value="Disintegrin_dom"/>
</dbReference>
<dbReference type="GO" id="GO:0004222">
    <property type="term" value="F:metalloendopeptidase activity"/>
    <property type="evidence" value="ECO:0007669"/>
    <property type="project" value="TreeGrafter"/>
</dbReference>
<dbReference type="InterPro" id="IPR036436">
    <property type="entry name" value="Disintegrin_dom_sf"/>
</dbReference>
<dbReference type="PANTHER" id="PTHR45702:SF2">
    <property type="entry name" value="KUZBANIAN, ISOFORM A"/>
    <property type="match status" value="1"/>
</dbReference>
<evidence type="ECO:0000256" key="2">
    <source>
        <dbReference type="SAM" id="Phobius"/>
    </source>
</evidence>
<feature type="transmembrane region" description="Helical" evidence="2">
    <location>
        <begin position="333"/>
        <end position="355"/>
    </location>
</feature>
<dbReference type="GO" id="GO:0006509">
    <property type="term" value="P:membrane protein ectodomain proteolysis"/>
    <property type="evidence" value="ECO:0007669"/>
    <property type="project" value="TreeGrafter"/>
</dbReference>
<keyword evidence="2" id="KW-0472">Membrane</keyword>
<dbReference type="PANTHER" id="PTHR45702">
    <property type="entry name" value="ADAM10/ADAM17 METALLOPEPTIDASE FAMILY MEMBER"/>
    <property type="match status" value="1"/>
</dbReference>
<dbReference type="GO" id="GO:0005886">
    <property type="term" value="C:plasma membrane"/>
    <property type="evidence" value="ECO:0007669"/>
    <property type="project" value="TreeGrafter"/>
</dbReference>
<feature type="domain" description="Disintegrin" evidence="4">
    <location>
        <begin position="113"/>
        <end position="202"/>
    </location>
</feature>
<feature type="region of interest" description="Disordered" evidence="1">
    <location>
        <begin position="50"/>
        <end position="117"/>
    </location>
</feature>
<evidence type="ECO:0000259" key="4">
    <source>
        <dbReference type="PROSITE" id="PS50214"/>
    </source>
</evidence>
<accession>A0A3N4HKC5</accession>
<organism evidence="5 6">
    <name type="scientific">Ascobolus immersus RN42</name>
    <dbReference type="NCBI Taxonomy" id="1160509"/>
    <lineage>
        <taxon>Eukaryota</taxon>
        <taxon>Fungi</taxon>
        <taxon>Dikarya</taxon>
        <taxon>Ascomycota</taxon>
        <taxon>Pezizomycotina</taxon>
        <taxon>Pezizomycetes</taxon>
        <taxon>Pezizales</taxon>
        <taxon>Ascobolaceae</taxon>
        <taxon>Ascobolus</taxon>
    </lineage>
</organism>
<dbReference type="EMBL" id="ML119793">
    <property type="protein sequence ID" value="RPA74323.1"/>
    <property type="molecule type" value="Genomic_DNA"/>
</dbReference>
<name>A0A3N4HKC5_ASCIM</name>
<feature type="chain" id="PRO_5018332163" description="Disintegrin domain-containing protein" evidence="3">
    <location>
        <begin position="19"/>
        <end position="495"/>
    </location>
</feature>
<evidence type="ECO:0000313" key="6">
    <source>
        <dbReference type="Proteomes" id="UP000275078"/>
    </source>
</evidence>
<evidence type="ECO:0000256" key="3">
    <source>
        <dbReference type="SAM" id="SignalP"/>
    </source>
</evidence>
<dbReference type="AlphaFoldDB" id="A0A3N4HKC5"/>
<keyword evidence="2" id="KW-1133">Transmembrane helix</keyword>
<evidence type="ECO:0000256" key="1">
    <source>
        <dbReference type="SAM" id="MobiDB-lite"/>
    </source>
</evidence>
<protein>
    <recommendedName>
        <fullName evidence="4">Disintegrin domain-containing protein</fullName>
    </recommendedName>
</protein>
<keyword evidence="3" id="KW-0732">Signal</keyword>
<evidence type="ECO:0000313" key="5">
    <source>
        <dbReference type="EMBL" id="RPA74323.1"/>
    </source>
</evidence>
<proteinExistence type="predicted"/>
<sequence length="495" mass="54182">MRTQKRLLLFTALRTCTALFSSASFIGFNASSVEPKEKVTGIYVVIEVPPPEDSEHQNPTNPVPPISSIPEQTTVPNPHPEPGPPPEHDPTIELPEENQPQPEIKPPELPGKPSKCGNGVLDEGEDCDCGDRCPTDEAGNIISCCNMQTCKWAEVKSVCDSNDPLHSDCCQACTPNELLATCLPAKEECDPTEDGCNRDLWCQLYSSIDLGSLFNNSLATIDGYCLTSIQDRGQTVEEIEVMSKNGCKVECIASHQLDEQSSEVGSTCISPPETAAQIFPDGMDCSDGVYGNGTCFGGVCIRTGSIPTAVPTQRPTPNQDSSESSQSISKGTIVGAVLGSVAGLILILALFTLFLRKRTKKLRSRQSIHSHLSEQSDSQLDLIIESILAASKRQQRTQERFDTQRTLRYRPSRERINKMPTISESPETTEGAETLRGNRNSNFIPGHGNERQESFESHRKPGSGVYLQFEVKDKGDKDDEDLEKALYAKYQEKGT</sequence>
<feature type="signal peptide" evidence="3">
    <location>
        <begin position="1"/>
        <end position="18"/>
    </location>
</feature>
<reference evidence="5 6" key="1">
    <citation type="journal article" date="2018" name="Nat. Ecol. Evol.">
        <title>Pezizomycetes genomes reveal the molecular basis of ectomycorrhizal truffle lifestyle.</title>
        <authorList>
            <person name="Murat C."/>
            <person name="Payen T."/>
            <person name="Noel B."/>
            <person name="Kuo A."/>
            <person name="Morin E."/>
            <person name="Chen J."/>
            <person name="Kohler A."/>
            <person name="Krizsan K."/>
            <person name="Balestrini R."/>
            <person name="Da Silva C."/>
            <person name="Montanini B."/>
            <person name="Hainaut M."/>
            <person name="Levati E."/>
            <person name="Barry K.W."/>
            <person name="Belfiori B."/>
            <person name="Cichocki N."/>
            <person name="Clum A."/>
            <person name="Dockter R.B."/>
            <person name="Fauchery L."/>
            <person name="Guy J."/>
            <person name="Iotti M."/>
            <person name="Le Tacon F."/>
            <person name="Lindquist E.A."/>
            <person name="Lipzen A."/>
            <person name="Malagnac F."/>
            <person name="Mello A."/>
            <person name="Molinier V."/>
            <person name="Miyauchi S."/>
            <person name="Poulain J."/>
            <person name="Riccioni C."/>
            <person name="Rubini A."/>
            <person name="Sitrit Y."/>
            <person name="Splivallo R."/>
            <person name="Traeger S."/>
            <person name="Wang M."/>
            <person name="Zifcakova L."/>
            <person name="Wipf D."/>
            <person name="Zambonelli A."/>
            <person name="Paolocci F."/>
            <person name="Nowrousian M."/>
            <person name="Ottonello S."/>
            <person name="Baldrian P."/>
            <person name="Spatafora J.W."/>
            <person name="Henrissat B."/>
            <person name="Nagy L.G."/>
            <person name="Aury J.M."/>
            <person name="Wincker P."/>
            <person name="Grigoriev I.V."/>
            <person name="Bonfante P."/>
            <person name="Martin F.M."/>
        </authorList>
    </citation>
    <scope>NUCLEOTIDE SEQUENCE [LARGE SCALE GENOMIC DNA]</scope>
    <source>
        <strain evidence="5 6">RN42</strain>
    </source>
</reference>
<gene>
    <name evidence="5" type="ORF">BJ508DRAFT_380649</name>
</gene>
<dbReference type="Gene3D" id="4.10.70.10">
    <property type="entry name" value="Disintegrin domain"/>
    <property type="match status" value="1"/>
</dbReference>
<dbReference type="PROSITE" id="PS50214">
    <property type="entry name" value="DISINTEGRIN_2"/>
    <property type="match status" value="1"/>
</dbReference>
<dbReference type="STRING" id="1160509.A0A3N4HKC5"/>
<dbReference type="Proteomes" id="UP000275078">
    <property type="component" value="Unassembled WGS sequence"/>
</dbReference>
<keyword evidence="2" id="KW-0812">Transmembrane</keyword>